<evidence type="ECO:0000313" key="1">
    <source>
        <dbReference type="EMBL" id="CAE7495689.1"/>
    </source>
</evidence>
<protein>
    <submittedName>
        <fullName evidence="1">Khdc3 protein</fullName>
    </submittedName>
</protein>
<accession>A0A812SU44</accession>
<reference evidence="1" key="1">
    <citation type="submission" date="2021-02" db="EMBL/GenBank/DDBJ databases">
        <authorList>
            <person name="Dougan E. K."/>
            <person name="Rhodes N."/>
            <person name="Thang M."/>
            <person name="Chan C."/>
        </authorList>
    </citation>
    <scope>NUCLEOTIDE SEQUENCE</scope>
</reference>
<comment type="caution">
    <text evidence="1">The sequence shown here is derived from an EMBL/GenBank/DDBJ whole genome shotgun (WGS) entry which is preliminary data.</text>
</comment>
<gene>
    <name evidence="1" type="primary">Khdc3</name>
    <name evidence="1" type="ORF">SPIL2461_LOCUS12790</name>
</gene>
<dbReference type="Proteomes" id="UP000649617">
    <property type="component" value="Unassembled WGS sequence"/>
</dbReference>
<dbReference type="AlphaFoldDB" id="A0A812SU44"/>
<dbReference type="EMBL" id="CAJNIZ010026869">
    <property type="protein sequence ID" value="CAE7495689.1"/>
    <property type="molecule type" value="Genomic_DNA"/>
</dbReference>
<evidence type="ECO:0000313" key="2">
    <source>
        <dbReference type="Proteomes" id="UP000649617"/>
    </source>
</evidence>
<name>A0A812SU44_SYMPI</name>
<organism evidence="1 2">
    <name type="scientific">Symbiodinium pilosum</name>
    <name type="common">Dinoflagellate</name>
    <dbReference type="NCBI Taxonomy" id="2952"/>
    <lineage>
        <taxon>Eukaryota</taxon>
        <taxon>Sar</taxon>
        <taxon>Alveolata</taxon>
        <taxon>Dinophyceae</taxon>
        <taxon>Suessiales</taxon>
        <taxon>Symbiodiniaceae</taxon>
        <taxon>Symbiodinium</taxon>
    </lineage>
</organism>
<keyword evidence="2" id="KW-1185">Reference proteome</keyword>
<sequence>MIYTGTKGDWPFLRSCFRLSTGFNCKRVCHLCDVADWWDVKGEIQDLPADHNPSWPFKAGPPAALRRLPMGENPKFARIDPAHTWAIAGIGKDLAASTILLCARIGIFGYGSLDKCLKRAYDIFQAYLVKAGKYSSIDDFSYKTMKCGKTFPA</sequence>
<dbReference type="OrthoDB" id="425363at2759"/>
<proteinExistence type="predicted"/>